<keyword evidence="3" id="KW-0418">Kinase</keyword>
<dbReference type="EC" id="2.7.13.3" evidence="3"/>
<dbReference type="Gene3D" id="3.40.50.2300">
    <property type="match status" value="1"/>
</dbReference>
<keyword evidence="3" id="KW-0378">Hydrolase</keyword>
<reference evidence="3" key="1">
    <citation type="submission" date="2016-10" db="EMBL/GenBank/DDBJ databases">
        <title>Sequence of Gallionella enrichment culture.</title>
        <authorList>
            <person name="Poehlein A."/>
            <person name="Muehling M."/>
            <person name="Daniel R."/>
        </authorList>
    </citation>
    <scope>NUCLEOTIDE SEQUENCE</scope>
</reference>
<keyword evidence="3" id="KW-0808">Transferase</keyword>
<comment type="caution">
    <text evidence="3">The sequence shown here is derived from an EMBL/GenBank/DDBJ whole genome shotgun (WGS) entry which is preliminary data.</text>
</comment>
<organism evidence="3">
    <name type="scientific">mine drainage metagenome</name>
    <dbReference type="NCBI Taxonomy" id="410659"/>
    <lineage>
        <taxon>unclassified sequences</taxon>
        <taxon>metagenomes</taxon>
        <taxon>ecological metagenomes</taxon>
    </lineage>
</organism>
<dbReference type="SUPFAM" id="SSF52172">
    <property type="entry name" value="CheY-like"/>
    <property type="match status" value="1"/>
</dbReference>
<dbReference type="EC" id="3.1.3.-" evidence="3"/>
<dbReference type="GO" id="GO:0000160">
    <property type="term" value="P:phosphorelay signal transduction system"/>
    <property type="evidence" value="ECO:0007669"/>
    <property type="project" value="InterPro"/>
</dbReference>
<dbReference type="GO" id="GO:0004673">
    <property type="term" value="F:protein histidine kinase activity"/>
    <property type="evidence" value="ECO:0007669"/>
    <property type="project" value="UniProtKB-EC"/>
</dbReference>
<keyword evidence="1" id="KW-0597">Phosphoprotein</keyword>
<dbReference type="SMART" id="SM00448">
    <property type="entry name" value="REC"/>
    <property type="match status" value="1"/>
</dbReference>
<dbReference type="PANTHER" id="PTHR44591:SF23">
    <property type="entry name" value="CHEY SUBFAMILY"/>
    <property type="match status" value="1"/>
</dbReference>
<dbReference type="PANTHER" id="PTHR44591">
    <property type="entry name" value="STRESS RESPONSE REGULATOR PROTEIN 1"/>
    <property type="match status" value="1"/>
</dbReference>
<evidence type="ECO:0000259" key="2">
    <source>
        <dbReference type="PROSITE" id="PS50110"/>
    </source>
</evidence>
<dbReference type="EMBL" id="MLJW01004099">
    <property type="protein sequence ID" value="OIQ70646.1"/>
    <property type="molecule type" value="Genomic_DNA"/>
</dbReference>
<sequence length="123" mass="13333">MARIAIVDDSRLARVFAAAALRARGHEVVEVEPESLFRVLAVLREAPVDLLLLDLLMPNCPGESLVRACREDSALQALPILVLSAHRDDEALRRMQQQGLSGFLLKPLDAGALVAKVQETLAG</sequence>
<feature type="domain" description="Response regulatory" evidence="2">
    <location>
        <begin position="3"/>
        <end position="121"/>
    </location>
</feature>
<dbReference type="AlphaFoldDB" id="A0A1J5PGT5"/>
<accession>A0A1J5PGT5</accession>
<dbReference type="InterPro" id="IPR011006">
    <property type="entry name" value="CheY-like_superfamily"/>
</dbReference>
<dbReference type="GO" id="GO:0016787">
    <property type="term" value="F:hydrolase activity"/>
    <property type="evidence" value="ECO:0007669"/>
    <property type="project" value="UniProtKB-KW"/>
</dbReference>
<dbReference type="InterPro" id="IPR001789">
    <property type="entry name" value="Sig_transdc_resp-reg_receiver"/>
</dbReference>
<evidence type="ECO:0000313" key="3">
    <source>
        <dbReference type="EMBL" id="OIQ70646.1"/>
    </source>
</evidence>
<name>A0A1J5PGT5_9ZZZZ</name>
<protein>
    <submittedName>
        <fullName evidence="3">CAI-1 autoinducer sensor kinase/phosphatase CqsS</fullName>
        <ecNumber evidence="3">2.7.13.3</ecNumber>
        <ecNumber evidence="3">3.1.3.-</ecNumber>
    </submittedName>
</protein>
<gene>
    <name evidence="3" type="primary">cqsS_2</name>
    <name evidence="3" type="ORF">GALL_477400</name>
</gene>
<dbReference type="PROSITE" id="PS50110">
    <property type="entry name" value="RESPONSE_REGULATORY"/>
    <property type="match status" value="1"/>
</dbReference>
<evidence type="ECO:0000256" key="1">
    <source>
        <dbReference type="ARBA" id="ARBA00022553"/>
    </source>
</evidence>
<dbReference type="InterPro" id="IPR050595">
    <property type="entry name" value="Bact_response_regulator"/>
</dbReference>
<dbReference type="Pfam" id="PF00072">
    <property type="entry name" value="Response_reg"/>
    <property type="match status" value="1"/>
</dbReference>
<proteinExistence type="predicted"/>